<accession>A0ACB7T2L9</accession>
<evidence type="ECO:0000313" key="2">
    <source>
        <dbReference type="Proteomes" id="UP000821845"/>
    </source>
</evidence>
<organism evidence="1 2">
    <name type="scientific">Hyalomma asiaticum</name>
    <name type="common">Tick</name>
    <dbReference type="NCBI Taxonomy" id="266040"/>
    <lineage>
        <taxon>Eukaryota</taxon>
        <taxon>Metazoa</taxon>
        <taxon>Ecdysozoa</taxon>
        <taxon>Arthropoda</taxon>
        <taxon>Chelicerata</taxon>
        <taxon>Arachnida</taxon>
        <taxon>Acari</taxon>
        <taxon>Parasitiformes</taxon>
        <taxon>Ixodida</taxon>
        <taxon>Ixodoidea</taxon>
        <taxon>Ixodidae</taxon>
        <taxon>Hyalomminae</taxon>
        <taxon>Hyalomma</taxon>
    </lineage>
</organism>
<gene>
    <name evidence="1" type="ORF">HPB50_023568</name>
</gene>
<evidence type="ECO:0000313" key="1">
    <source>
        <dbReference type="EMBL" id="KAH6941762.1"/>
    </source>
</evidence>
<name>A0ACB7T2L9_HYAAI</name>
<proteinExistence type="predicted"/>
<dbReference type="Proteomes" id="UP000821845">
    <property type="component" value="Chromosome 11"/>
</dbReference>
<sequence>MATLFEEYIHAIDNKMANKNSKVLFTVDNWPCQGKIASLEAAAVEFLTAYMRSGLQPTDQGVVDVARKIYRKSLLHRILLSYENGKGYEIDLLGAVHLLSSAWQQARAAAIANCFAHTGFYACHQFARGGDRGLHSEEPWQEVIKLTSNGAAESNKTFLEYVLCKQDVPVTGEMTDA</sequence>
<keyword evidence="2" id="KW-1185">Reference proteome</keyword>
<dbReference type="EMBL" id="CM023491">
    <property type="protein sequence ID" value="KAH6941762.1"/>
    <property type="molecule type" value="Genomic_DNA"/>
</dbReference>
<protein>
    <submittedName>
        <fullName evidence="1">Uncharacterized protein</fullName>
    </submittedName>
</protein>
<comment type="caution">
    <text evidence="1">The sequence shown here is derived from an EMBL/GenBank/DDBJ whole genome shotgun (WGS) entry which is preliminary data.</text>
</comment>
<reference evidence="1" key="1">
    <citation type="submission" date="2020-05" db="EMBL/GenBank/DDBJ databases">
        <title>Large-scale comparative analyses of tick genomes elucidate their genetic diversity and vector capacities.</title>
        <authorList>
            <person name="Jia N."/>
            <person name="Wang J."/>
            <person name="Shi W."/>
            <person name="Du L."/>
            <person name="Sun Y."/>
            <person name="Zhan W."/>
            <person name="Jiang J."/>
            <person name="Wang Q."/>
            <person name="Zhang B."/>
            <person name="Ji P."/>
            <person name="Sakyi L.B."/>
            <person name="Cui X."/>
            <person name="Yuan T."/>
            <person name="Jiang B."/>
            <person name="Yang W."/>
            <person name="Lam T.T.-Y."/>
            <person name="Chang Q."/>
            <person name="Ding S."/>
            <person name="Wang X."/>
            <person name="Zhu J."/>
            <person name="Ruan X."/>
            <person name="Zhao L."/>
            <person name="Wei J."/>
            <person name="Que T."/>
            <person name="Du C."/>
            <person name="Cheng J."/>
            <person name="Dai P."/>
            <person name="Han X."/>
            <person name="Huang E."/>
            <person name="Gao Y."/>
            <person name="Liu J."/>
            <person name="Shao H."/>
            <person name="Ye R."/>
            <person name="Li L."/>
            <person name="Wei W."/>
            <person name="Wang X."/>
            <person name="Wang C."/>
            <person name="Yang T."/>
            <person name="Huo Q."/>
            <person name="Li W."/>
            <person name="Guo W."/>
            <person name="Chen H."/>
            <person name="Zhou L."/>
            <person name="Ni X."/>
            <person name="Tian J."/>
            <person name="Zhou Y."/>
            <person name="Sheng Y."/>
            <person name="Liu T."/>
            <person name="Pan Y."/>
            <person name="Xia L."/>
            <person name="Li J."/>
            <person name="Zhao F."/>
            <person name="Cao W."/>
        </authorList>
    </citation>
    <scope>NUCLEOTIDE SEQUENCE</scope>
    <source>
        <strain evidence="1">Hyas-2018</strain>
    </source>
</reference>